<organism evidence="2 3">
    <name type="scientific">Thermosulfurimonas dismutans</name>
    <dbReference type="NCBI Taxonomy" id="999894"/>
    <lineage>
        <taxon>Bacteria</taxon>
        <taxon>Pseudomonadati</taxon>
        <taxon>Thermodesulfobacteriota</taxon>
        <taxon>Thermodesulfobacteria</taxon>
        <taxon>Thermodesulfobacteriales</taxon>
        <taxon>Thermodesulfobacteriaceae</taxon>
        <taxon>Thermosulfurimonas</taxon>
    </lineage>
</organism>
<dbReference type="Proteomes" id="UP000078390">
    <property type="component" value="Unassembled WGS sequence"/>
</dbReference>
<dbReference type="EMBL" id="LWLG01000005">
    <property type="protein sequence ID" value="OAQ20914.1"/>
    <property type="molecule type" value="Genomic_DNA"/>
</dbReference>
<feature type="transmembrane region" description="Helical" evidence="1">
    <location>
        <begin position="21"/>
        <end position="46"/>
    </location>
</feature>
<comment type="caution">
    <text evidence="2">The sequence shown here is derived from an EMBL/GenBank/DDBJ whole genome shotgun (WGS) entry which is preliminary data.</text>
</comment>
<keyword evidence="1" id="KW-0812">Transmembrane</keyword>
<evidence type="ECO:0000313" key="2">
    <source>
        <dbReference type="EMBL" id="OAQ20914.1"/>
    </source>
</evidence>
<evidence type="ECO:0008006" key="4">
    <source>
        <dbReference type="Google" id="ProtNLM"/>
    </source>
</evidence>
<dbReference type="AlphaFoldDB" id="A0A179D4A2"/>
<keyword evidence="1" id="KW-0472">Membrane</keyword>
<accession>A0A179D4A2</accession>
<dbReference type="CDD" id="cd14256">
    <property type="entry name" value="Dockerin_I"/>
    <property type="match status" value="1"/>
</dbReference>
<dbReference type="STRING" id="999894.TDIS_1041"/>
<evidence type="ECO:0000256" key="1">
    <source>
        <dbReference type="SAM" id="Phobius"/>
    </source>
</evidence>
<dbReference type="Gene3D" id="1.10.1330.10">
    <property type="entry name" value="Dockerin domain"/>
    <property type="match status" value="1"/>
</dbReference>
<dbReference type="GO" id="GO:0000272">
    <property type="term" value="P:polysaccharide catabolic process"/>
    <property type="evidence" value="ECO:0007669"/>
    <property type="project" value="InterPro"/>
</dbReference>
<gene>
    <name evidence="2" type="ORF">TDIS_1041</name>
</gene>
<keyword evidence="1" id="KW-1133">Transmembrane helix</keyword>
<keyword evidence="3" id="KW-1185">Reference proteome</keyword>
<reference evidence="2 3" key="1">
    <citation type="submission" date="2016-04" db="EMBL/GenBank/DDBJ databases">
        <title>Genome analysis of Thermosulfurimonas dismutans, the first thermophilic sulfur-disproportionating bacterium of the phylum Thermodesulfobacteria.</title>
        <authorList>
            <person name="Mardanov A.V."/>
            <person name="Beletsky A.V."/>
            <person name="Kadnikov V.V."/>
            <person name="Slobodkin A.I."/>
            <person name="Ravin N.V."/>
        </authorList>
    </citation>
    <scope>NUCLEOTIDE SEQUENCE [LARGE SCALE GENOMIC DNA]</scope>
    <source>
        <strain evidence="2 3">S95</strain>
    </source>
</reference>
<dbReference type="InterPro" id="IPR036439">
    <property type="entry name" value="Dockerin_dom_sf"/>
</dbReference>
<protein>
    <recommendedName>
        <fullName evidence="4">Dockerin domain-containing protein</fullName>
    </recommendedName>
</protein>
<evidence type="ECO:0000313" key="3">
    <source>
        <dbReference type="Proteomes" id="UP000078390"/>
    </source>
</evidence>
<proteinExistence type="predicted"/>
<name>A0A179D4A2_9BACT</name>
<sequence length="876" mass="99401">MKVDIDRCRSLLKVCHEKATFILLFILYMFILWQAGFAQEVFYPLYTTSLPPLRSFALAEWGDTTGIVVEAPEDTVAIDLLVNAPGTKLLVYEISVNGDEITSKTKIGEALSQGPGWLRVPIPKTNQKKLFYLKINFQEAEGYSRAVIADAPVWPKDSFWMVSQDRWLWRLDWGEDHPYGGVDNTGLVPRPYLRFVREGNFRLKRFEPQPGVVLQGAKVRFKVWCFGACPALKLDLEGDGIFDFILNRTNSDVTDFYYGYENPGIYYPKLCLGDGSECFESVVVVGPTGTEVDELFSENFVVYWPKSKAFLRPYAERLLKYLQRAKDTGYFAYWGFEKDWGPALTVYYYSADIEFAQDLCRFLSGNIPEEDVFACSNEVTVATYVEGTVFWHIIGGLSSHIAAVDVFTHESAHTFDHVLNLSRALGSDYEIIPMWRHEGLVITFSRNPYYGHSRNSRHATAREAITSGKIPENFIHLRSNELLYSCGGATTECYVMSSSMNSVVFPIFWANTPQEKIVEYWKALAYRKHEEVFPEIFGVTDDDLWQKILVWAEEDIPIFTPPELKVVDSENLEFKLNGSGEYFVLVYINGSAFPTGKLRVLSGQPFSLKEFKSTSLKSLRLFVRQVKDSTSGLPLLSEAGRDFLLVFEPETSHLLHLSQYNGGSVIYSSWLRSWEFSPESMLYQVLNNFPVIPEMLVRQERICFDFRPFLPYISVEAMSDPAEWYLPPPPEDSNFHIEVANFTDELQKGVICYSGYDRNKYALFHMKANFVQEYYGFSPVDQYLAIRLPVIKSLYVPVCTPDGDVAPLGARDGKVNIGDALVTLRFALGLETPSEEDKCHADAAPLGPDGTPQPDGRITIGDALVILRKALGLVNW</sequence>